<dbReference type="GO" id="GO:0009228">
    <property type="term" value="P:thiamine biosynthetic process"/>
    <property type="evidence" value="ECO:0007669"/>
    <property type="project" value="InterPro"/>
</dbReference>
<proteinExistence type="predicted"/>
<evidence type="ECO:0000256" key="4">
    <source>
        <dbReference type="ARBA" id="ARBA00022840"/>
    </source>
</evidence>
<dbReference type="AlphaFoldDB" id="A0AAE4MGJ1"/>
<sequence>MVQHAKDISMRNTPDTSEKYSQKSAGNLLKGMAFAVSVAGSDPSAGAGLQVDLKTMTACGVWGMTVVAALTAQNANHVTSTASVEPEFIGQQIAALEEDFPIGCYKTGMLKNAETVRAVAKSLPEDRGLVIDPVLLATREYRLLDEGGERELVESLIPRASVVTPNLPEAKVLSGIDIVDAASMEEAAHWFLDLGAKSVVIKGGHADFRKATDVFADKNGTVLLHGNVYPLEDVHGSGCCFASAIASHIALGYPVRDACSEAKSFVDSAIRYAVEYAPGRFTMNPGWQQHTSYGKKF</sequence>
<dbReference type="Gene3D" id="3.40.1190.20">
    <property type="match status" value="1"/>
</dbReference>
<dbReference type="SUPFAM" id="SSF53613">
    <property type="entry name" value="Ribokinase-like"/>
    <property type="match status" value="1"/>
</dbReference>
<comment type="caution">
    <text evidence="7">The sequence shown here is derived from an EMBL/GenBank/DDBJ whole genome shotgun (WGS) entry which is preliminary data.</text>
</comment>
<dbReference type="FunFam" id="3.40.1190.20:FF:000003">
    <property type="entry name" value="Phosphomethylpyrimidine kinase ThiD"/>
    <property type="match status" value="1"/>
</dbReference>
<keyword evidence="4" id="KW-0067">ATP-binding</keyword>
<dbReference type="PANTHER" id="PTHR20858:SF17">
    <property type="entry name" value="HYDROXYMETHYLPYRIMIDINE_PHOSPHOMETHYLPYRIMIDINE KINASE THI20-RELATED"/>
    <property type="match status" value="1"/>
</dbReference>
<keyword evidence="3 7" id="KW-0418">Kinase</keyword>
<evidence type="ECO:0000256" key="1">
    <source>
        <dbReference type="ARBA" id="ARBA00022679"/>
    </source>
</evidence>
<protein>
    <submittedName>
        <fullName evidence="7">Hydroxymethylpyrimidine/phosphomethylpyrimidine kinase</fullName>
        <ecNumber evidence="7">2.7.1.49</ecNumber>
    </submittedName>
</protein>
<dbReference type="Pfam" id="PF08543">
    <property type="entry name" value="Phos_pyr_kin"/>
    <property type="match status" value="1"/>
</dbReference>
<accession>A0AAE4MGJ1</accession>
<evidence type="ECO:0000313" key="7">
    <source>
        <dbReference type="EMBL" id="MDV0443438.1"/>
    </source>
</evidence>
<dbReference type="InterPro" id="IPR004399">
    <property type="entry name" value="HMP/HMP-P_kinase_dom"/>
</dbReference>
<dbReference type="CDD" id="cd01169">
    <property type="entry name" value="HMPP_kinase"/>
    <property type="match status" value="1"/>
</dbReference>
<dbReference type="GO" id="GO:0008972">
    <property type="term" value="F:phosphomethylpyrimidine kinase activity"/>
    <property type="evidence" value="ECO:0007669"/>
    <property type="project" value="InterPro"/>
</dbReference>
<evidence type="ECO:0000256" key="5">
    <source>
        <dbReference type="SAM" id="MobiDB-lite"/>
    </source>
</evidence>
<dbReference type="GO" id="GO:0005829">
    <property type="term" value="C:cytosol"/>
    <property type="evidence" value="ECO:0007669"/>
    <property type="project" value="TreeGrafter"/>
</dbReference>
<dbReference type="RefSeq" id="WP_338095961.1">
    <property type="nucleotide sequence ID" value="NZ_JAWDKB010000003.1"/>
</dbReference>
<dbReference type="GO" id="GO:0005524">
    <property type="term" value="F:ATP binding"/>
    <property type="evidence" value="ECO:0007669"/>
    <property type="project" value="UniProtKB-KW"/>
</dbReference>
<feature type="domain" description="Pyridoxamine kinase/Phosphomethylpyrimidine kinase" evidence="6">
    <location>
        <begin position="42"/>
        <end position="280"/>
    </location>
</feature>
<dbReference type="PANTHER" id="PTHR20858">
    <property type="entry name" value="PHOSPHOMETHYLPYRIMIDINE KINASE"/>
    <property type="match status" value="1"/>
</dbReference>
<dbReference type="Proteomes" id="UP001283212">
    <property type="component" value="Unassembled WGS sequence"/>
</dbReference>
<evidence type="ECO:0000256" key="3">
    <source>
        <dbReference type="ARBA" id="ARBA00022777"/>
    </source>
</evidence>
<keyword evidence="1 7" id="KW-0808">Transferase</keyword>
<evidence type="ECO:0000259" key="6">
    <source>
        <dbReference type="Pfam" id="PF08543"/>
    </source>
</evidence>
<reference evidence="7 8" key="1">
    <citation type="submission" date="2023-06" db="EMBL/GenBank/DDBJ databases">
        <title>Genome sequence of Methancorpusculaceae sp. Cs1.</title>
        <authorList>
            <person name="Protasov E."/>
            <person name="Platt K."/>
            <person name="Poehlein A."/>
            <person name="Daniel R."/>
            <person name="Brune A."/>
        </authorList>
    </citation>
    <scope>NUCLEOTIDE SEQUENCE [LARGE SCALE GENOMIC DNA]</scope>
    <source>
        <strain evidence="7 8">Cs1</strain>
    </source>
</reference>
<dbReference type="GO" id="GO:0008902">
    <property type="term" value="F:hydroxymethylpyrimidine kinase activity"/>
    <property type="evidence" value="ECO:0007669"/>
    <property type="project" value="UniProtKB-EC"/>
</dbReference>
<keyword evidence="8" id="KW-1185">Reference proteome</keyword>
<organism evidence="7 8">
    <name type="scientific">Methanorbis rubei</name>
    <dbReference type="NCBI Taxonomy" id="3028300"/>
    <lineage>
        <taxon>Archaea</taxon>
        <taxon>Methanobacteriati</taxon>
        <taxon>Methanobacteriota</taxon>
        <taxon>Stenosarchaea group</taxon>
        <taxon>Methanomicrobia</taxon>
        <taxon>Methanomicrobiales</taxon>
        <taxon>Methanocorpusculaceae</taxon>
        <taxon>Methanorbis</taxon>
    </lineage>
</organism>
<dbReference type="NCBIfam" id="TIGR00097">
    <property type="entry name" value="HMP-P_kinase"/>
    <property type="match status" value="1"/>
</dbReference>
<evidence type="ECO:0000256" key="2">
    <source>
        <dbReference type="ARBA" id="ARBA00022741"/>
    </source>
</evidence>
<dbReference type="EC" id="2.7.1.49" evidence="7"/>
<dbReference type="InterPro" id="IPR013749">
    <property type="entry name" value="PM/HMP-P_kinase-1"/>
</dbReference>
<dbReference type="EMBL" id="JAWDKB010000003">
    <property type="protein sequence ID" value="MDV0443438.1"/>
    <property type="molecule type" value="Genomic_DNA"/>
</dbReference>
<keyword evidence="2" id="KW-0547">Nucleotide-binding</keyword>
<gene>
    <name evidence="7" type="primary">thiD</name>
    <name evidence="7" type="ORF">McpCs1_08140</name>
</gene>
<evidence type="ECO:0000313" key="8">
    <source>
        <dbReference type="Proteomes" id="UP001283212"/>
    </source>
</evidence>
<feature type="region of interest" description="Disordered" evidence="5">
    <location>
        <begin position="1"/>
        <end position="22"/>
    </location>
</feature>
<name>A0AAE4MGJ1_9EURY</name>
<dbReference type="InterPro" id="IPR029056">
    <property type="entry name" value="Ribokinase-like"/>
</dbReference>